<evidence type="ECO:0000259" key="1">
    <source>
        <dbReference type="Pfam" id="PF13577"/>
    </source>
</evidence>
<dbReference type="Gene3D" id="3.10.450.50">
    <property type="match status" value="1"/>
</dbReference>
<keyword evidence="3" id="KW-1185">Reference proteome</keyword>
<gene>
    <name evidence="2" type="ORF">BLA60_33610</name>
</gene>
<dbReference type="InterPro" id="IPR011944">
    <property type="entry name" value="Steroid_delta5-4_isomerase"/>
</dbReference>
<dbReference type="SUPFAM" id="SSF54427">
    <property type="entry name" value="NTF2-like"/>
    <property type="match status" value="1"/>
</dbReference>
<dbReference type="Pfam" id="PF13577">
    <property type="entry name" value="SnoaL_4"/>
    <property type="match status" value="1"/>
</dbReference>
<dbReference type="EMBL" id="MSIF01000024">
    <property type="protein sequence ID" value="OLF05994.1"/>
    <property type="molecule type" value="Genomic_DNA"/>
</dbReference>
<proteinExistence type="predicted"/>
<organism evidence="2 3">
    <name type="scientific">Actinophytocola xinjiangensis</name>
    <dbReference type="NCBI Taxonomy" id="485602"/>
    <lineage>
        <taxon>Bacteria</taxon>
        <taxon>Bacillati</taxon>
        <taxon>Actinomycetota</taxon>
        <taxon>Actinomycetes</taxon>
        <taxon>Pseudonocardiales</taxon>
        <taxon>Pseudonocardiaceae</taxon>
    </lineage>
</organism>
<protein>
    <recommendedName>
        <fullName evidence="1">SnoaL-like domain-containing protein</fullName>
    </recommendedName>
</protein>
<dbReference type="AlphaFoldDB" id="A0A7Z1AUT7"/>
<feature type="domain" description="SnoaL-like" evidence="1">
    <location>
        <begin position="20"/>
        <end position="133"/>
    </location>
</feature>
<dbReference type="InterPro" id="IPR037401">
    <property type="entry name" value="SnoaL-like"/>
</dbReference>
<dbReference type="Proteomes" id="UP000185696">
    <property type="component" value="Unassembled WGS sequence"/>
</dbReference>
<evidence type="ECO:0000313" key="2">
    <source>
        <dbReference type="EMBL" id="OLF05994.1"/>
    </source>
</evidence>
<sequence>MATSAHSREARMSEYNGEKSAVLAALRRAGTAWDDNDADAFADGFVENGSILFDDDQLTDREAIRDYLRDAFAGRFGGTRLVQDPIEVKVLTPDVAVVITDGGVLPPGETDLGKYGAVRATWVSVRHDGQWRLFSQQTSPVAG</sequence>
<name>A0A7Z1AUT7_9PSEU</name>
<evidence type="ECO:0000313" key="3">
    <source>
        <dbReference type="Proteomes" id="UP000185696"/>
    </source>
</evidence>
<dbReference type="InterPro" id="IPR032710">
    <property type="entry name" value="NTF2-like_dom_sf"/>
</dbReference>
<comment type="caution">
    <text evidence="2">The sequence shown here is derived from an EMBL/GenBank/DDBJ whole genome shotgun (WGS) entry which is preliminary data.</text>
</comment>
<dbReference type="NCBIfam" id="TIGR02246">
    <property type="entry name" value="SgcJ/EcaC family oxidoreductase"/>
    <property type="match status" value="1"/>
</dbReference>
<reference evidence="2 3" key="1">
    <citation type="submission" date="2016-12" db="EMBL/GenBank/DDBJ databases">
        <title>The draft genome sequence of Actinophytocola xinjiangensis.</title>
        <authorList>
            <person name="Wang W."/>
            <person name="Yuan L."/>
        </authorList>
    </citation>
    <scope>NUCLEOTIDE SEQUENCE [LARGE SCALE GENOMIC DNA]</scope>
    <source>
        <strain evidence="2 3">CGMCC 4.4663</strain>
    </source>
</reference>
<accession>A0A7Z1AUT7</accession>